<proteinExistence type="predicted"/>
<gene>
    <name evidence="1" type="ORF">J2X05_004201</name>
</gene>
<organism evidence="1 2">
    <name type="scientific">Cellvibrio fibrivorans</name>
    <dbReference type="NCBI Taxonomy" id="126350"/>
    <lineage>
        <taxon>Bacteria</taxon>
        <taxon>Pseudomonadati</taxon>
        <taxon>Pseudomonadota</taxon>
        <taxon>Gammaproteobacteria</taxon>
        <taxon>Cellvibrionales</taxon>
        <taxon>Cellvibrionaceae</taxon>
        <taxon>Cellvibrio</taxon>
    </lineage>
</organism>
<sequence length="242" mass="27226">MSRLLKLKTWASLSEVAKKISGIAGTSVTIEDVLDLAKHRKISIFWDMRGHYLRSIANADDTFEAHGYYEIVMGDYPWNNEWLTVLIRKTLPNGSTIDSTLVKDKNGNLYEVVMPIPRTNSFFGGDFYPSIEDIFVTIDELTEFEESFKNASDQRQEKQNKVFKGISNDSFLEAVGLMAVIIAEQDESYKKHEGQLNSKAIADLVQSKANSLLGGKHKDKHKGLSNLNKVITAGIDEINKHI</sequence>
<reference evidence="1 2" key="1">
    <citation type="submission" date="2023-07" db="EMBL/GenBank/DDBJ databases">
        <title>Sorghum-associated microbial communities from plants grown in Nebraska, USA.</title>
        <authorList>
            <person name="Schachtman D."/>
        </authorList>
    </citation>
    <scope>NUCLEOTIDE SEQUENCE [LARGE SCALE GENOMIC DNA]</scope>
    <source>
        <strain evidence="1 2">BE190</strain>
    </source>
</reference>
<keyword evidence="2" id="KW-1185">Reference proteome</keyword>
<comment type="caution">
    <text evidence="1">The sequence shown here is derived from an EMBL/GenBank/DDBJ whole genome shotgun (WGS) entry which is preliminary data.</text>
</comment>
<dbReference type="Proteomes" id="UP001253595">
    <property type="component" value="Unassembled WGS sequence"/>
</dbReference>
<evidence type="ECO:0000313" key="2">
    <source>
        <dbReference type="Proteomes" id="UP001253595"/>
    </source>
</evidence>
<dbReference type="RefSeq" id="WP_310076207.1">
    <property type="nucleotide sequence ID" value="NZ_JAVDVX010000012.1"/>
</dbReference>
<evidence type="ECO:0008006" key="3">
    <source>
        <dbReference type="Google" id="ProtNLM"/>
    </source>
</evidence>
<dbReference type="EMBL" id="JAVDVX010000012">
    <property type="protein sequence ID" value="MDR7092160.1"/>
    <property type="molecule type" value="Genomic_DNA"/>
</dbReference>
<name>A0ABU1V3Y9_9GAMM</name>
<protein>
    <recommendedName>
        <fullName evidence="3">AbiTii domain-containing protein</fullName>
    </recommendedName>
</protein>
<evidence type="ECO:0000313" key="1">
    <source>
        <dbReference type="EMBL" id="MDR7092160.1"/>
    </source>
</evidence>
<accession>A0ABU1V3Y9</accession>